<dbReference type="AlphaFoldDB" id="A0A6C0DRV7"/>
<proteinExistence type="predicted"/>
<dbReference type="EMBL" id="MN739664">
    <property type="protein sequence ID" value="QHT19192.1"/>
    <property type="molecule type" value="Genomic_DNA"/>
</dbReference>
<sequence length="205" mass="22317">MSRRTYSGDGVQAEVTRDAAGRIYVSGNMTRYAGARQTIRWMAPQKPTRGIGFNGSGLPYANADQAFEGSPNNGTVDSPDGSFSIAMATLPSAYYTGLGSTYVPPVVMLETAVMGQPGQTYRAHVFLSPTGISYRWIAGSPPGPRVEPRADEVGRSMFYNGREELGLFQNQEALLRYKAYPSDEAFNQLPDTVDKYPWINTPAPA</sequence>
<reference evidence="1" key="1">
    <citation type="journal article" date="2020" name="Nature">
        <title>Giant virus diversity and host interactions through global metagenomics.</title>
        <authorList>
            <person name="Schulz F."/>
            <person name="Roux S."/>
            <person name="Paez-Espino D."/>
            <person name="Jungbluth S."/>
            <person name="Walsh D.A."/>
            <person name="Denef V.J."/>
            <person name="McMahon K.D."/>
            <person name="Konstantinidis K.T."/>
            <person name="Eloe-Fadrosh E.A."/>
            <person name="Kyrpides N.C."/>
            <person name="Woyke T."/>
        </authorList>
    </citation>
    <scope>NUCLEOTIDE SEQUENCE</scope>
    <source>
        <strain evidence="1">GVMAG-M-3300023174-57</strain>
    </source>
</reference>
<accession>A0A6C0DRV7</accession>
<name>A0A6C0DRV7_9ZZZZ</name>
<organism evidence="1">
    <name type="scientific">viral metagenome</name>
    <dbReference type="NCBI Taxonomy" id="1070528"/>
    <lineage>
        <taxon>unclassified sequences</taxon>
        <taxon>metagenomes</taxon>
        <taxon>organismal metagenomes</taxon>
    </lineage>
</organism>
<protein>
    <submittedName>
        <fullName evidence="1">Uncharacterized protein</fullName>
    </submittedName>
</protein>
<evidence type="ECO:0000313" key="1">
    <source>
        <dbReference type="EMBL" id="QHT19192.1"/>
    </source>
</evidence>